<evidence type="ECO:0000313" key="4">
    <source>
        <dbReference type="EMBL" id="MFC6291056.1"/>
    </source>
</evidence>
<feature type="region of interest" description="Disordered" evidence="2">
    <location>
        <begin position="12"/>
        <end position="67"/>
    </location>
</feature>
<feature type="compositionally biased region" description="Pro residues" evidence="2">
    <location>
        <begin position="29"/>
        <end position="58"/>
    </location>
</feature>
<evidence type="ECO:0000259" key="3">
    <source>
        <dbReference type="Pfam" id="PF06458"/>
    </source>
</evidence>
<organism evidence="4 5">
    <name type="scientific">Levilactobacillus angrenensis</name>
    <dbReference type="NCBI Taxonomy" id="2486020"/>
    <lineage>
        <taxon>Bacteria</taxon>
        <taxon>Bacillati</taxon>
        <taxon>Bacillota</taxon>
        <taxon>Bacilli</taxon>
        <taxon>Lactobacillales</taxon>
        <taxon>Lactobacillaceae</taxon>
        <taxon>Levilactobacillus</taxon>
    </lineage>
</organism>
<gene>
    <name evidence="4" type="ORF">ACFP1M_12835</name>
</gene>
<accession>A0ABW1UEC6</accession>
<dbReference type="Proteomes" id="UP001596258">
    <property type="component" value="Unassembled WGS sequence"/>
</dbReference>
<feature type="domain" description="MucBP" evidence="3">
    <location>
        <begin position="78"/>
        <end position="119"/>
    </location>
</feature>
<dbReference type="Gene3D" id="3.10.20.320">
    <property type="entry name" value="Putative peptidoglycan bound protein (lpxtg motif)"/>
    <property type="match status" value="1"/>
</dbReference>
<evidence type="ECO:0000313" key="5">
    <source>
        <dbReference type="Proteomes" id="UP001596258"/>
    </source>
</evidence>
<keyword evidence="1" id="KW-0677">Repeat</keyword>
<name>A0ABW1UEC6_9LACO</name>
<reference evidence="5" key="1">
    <citation type="journal article" date="2019" name="Int. J. Syst. Evol. Microbiol.">
        <title>The Global Catalogue of Microorganisms (GCM) 10K type strain sequencing project: providing services to taxonomists for standard genome sequencing and annotation.</title>
        <authorList>
            <consortium name="The Broad Institute Genomics Platform"/>
            <consortium name="The Broad Institute Genome Sequencing Center for Infectious Disease"/>
            <person name="Wu L."/>
            <person name="Ma J."/>
        </authorList>
    </citation>
    <scope>NUCLEOTIDE SEQUENCE [LARGE SCALE GENOMIC DNA]</scope>
    <source>
        <strain evidence="5">CCM 8893</strain>
    </source>
</reference>
<sequence>MAFFDWLRRVIEPTRPPKHRPRHAQRRVPTPPSPTEPVTPPVPATPAPLPPAPQPGSPTPSSTPATTAQPAITATLVIRLVDDQNRPLQPALVLTGQLHHTVHFRFPEIPGYALRDVHGFTQTYLSEYGLTTLVYVRHWGQPIISYLVDYDTGRLLQLPTILRGRLGTPFSLTPPAVTNYHIFQAQGQQRGTFSQQPGQVVYYYRRDSWQTVQRVHQFVFLQSDHQVYDAPNGQPYGYQFPTDSLWRLFMVITLTNGDEWYNLGGEQWLRAPETVRRDHQFIDLHLPAPSKWRPQAFARIGTVDYIPHQAVSIYREPYGETAGQLKHGEALDIRGKIVDDQQLVWYQIGPDAYINARYVRLAPVAYA</sequence>
<keyword evidence="5" id="KW-1185">Reference proteome</keyword>
<dbReference type="InterPro" id="IPR009459">
    <property type="entry name" value="MucBP_dom"/>
</dbReference>
<dbReference type="Pfam" id="PF06458">
    <property type="entry name" value="MucBP"/>
    <property type="match status" value="2"/>
</dbReference>
<feature type="domain" description="MucBP" evidence="3">
    <location>
        <begin position="146"/>
        <end position="205"/>
    </location>
</feature>
<dbReference type="RefSeq" id="WP_125574794.1">
    <property type="nucleotide sequence ID" value="NZ_JBHSSO010000071.1"/>
</dbReference>
<protein>
    <submittedName>
        <fullName evidence="4">MucBP domain-containing protein</fullName>
    </submittedName>
</protein>
<proteinExistence type="predicted"/>
<feature type="compositionally biased region" description="Basic residues" evidence="2">
    <location>
        <begin position="16"/>
        <end position="26"/>
    </location>
</feature>
<evidence type="ECO:0000256" key="1">
    <source>
        <dbReference type="ARBA" id="ARBA00022737"/>
    </source>
</evidence>
<evidence type="ECO:0000256" key="2">
    <source>
        <dbReference type="SAM" id="MobiDB-lite"/>
    </source>
</evidence>
<dbReference type="EMBL" id="JBHSSO010000071">
    <property type="protein sequence ID" value="MFC6291056.1"/>
    <property type="molecule type" value="Genomic_DNA"/>
</dbReference>
<comment type="caution">
    <text evidence="4">The sequence shown here is derived from an EMBL/GenBank/DDBJ whole genome shotgun (WGS) entry which is preliminary data.</text>
</comment>